<keyword evidence="2" id="KW-1185">Reference proteome</keyword>
<reference evidence="1 2" key="1">
    <citation type="submission" date="2018-07" db="EMBL/GenBank/DDBJ databases">
        <title>Chitinophaga K2CV101002-2 sp. nov., isolated from a monsoon evergreen broad-leaved forest soil.</title>
        <authorList>
            <person name="Lv Y."/>
        </authorList>
    </citation>
    <scope>NUCLEOTIDE SEQUENCE [LARGE SCALE GENOMIC DNA]</scope>
    <source>
        <strain evidence="1 2">GDMCC 1.1288</strain>
    </source>
</reference>
<dbReference type="OrthoDB" id="5917811at2"/>
<dbReference type="Proteomes" id="UP000260644">
    <property type="component" value="Unassembled WGS sequence"/>
</dbReference>
<name>A0A3E1YH09_9BACT</name>
<comment type="caution">
    <text evidence="1">The sequence shown here is derived from an EMBL/GenBank/DDBJ whole genome shotgun (WGS) entry which is preliminary data.</text>
</comment>
<evidence type="ECO:0000313" key="1">
    <source>
        <dbReference type="EMBL" id="RFS26681.1"/>
    </source>
</evidence>
<organism evidence="1 2">
    <name type="scientific">Chitinophaga silvatica</name>
    <dbReference type="NCBI Taxonomy" id="2282649"/>
    <lineage>
        <taxon>Bacteria</taxon>
        <taxon>Pseudomonadati</taxon>
        <taxon>Bacteroidota</taxon>
        <taxon>Chitinophagia</taxon>
        <taxon>Chitinophagales</taxon>
        <taxon>Chitinophagaceae</taxon>
        <taxon>Chitinophaga</taxon>
    </lineage>
</organism>
<dbReference type="EMBL" id="QPMM01000001">
    <property type="protein sequence ID" value="RFS26681.1"/>
    <property type="molecule type" value="Genomic_DNA"/>
</dbReference>
<evidence type="ECO:0000313" key="2">
    <source>
        <dbReference type="Proteomes" id="UP000260644"/>
    </source>
</evidence>
<dbReference type="RefSeq" id="WP_116973872.1">
    <property type="nucleotide sequence ID" value="NZ_QPMM01000001.1"/>
</dbReference>
<dbReference type="AlphaFoldDB" id="A0A3E1YH09"/>
<proteinExistence type="predicted"/>
<protein>
    <submittedName>
        <fullName evidence="1">Uncharacterized protein</fullName>
    </submittedName>
</protein>
<gene>
    <name evidence="1" type="ORF">DVR12_02520</name>
</gene>
<accession>A0A3E1YH09</accession>
<sequence>MGFLKKLFGKSESNNPPAPDIEKDKVPVFPMIKDARWKGMPYAEYIPFVKWNDTLDLALVFVQDAGDKFEYITKTDLENEAIRENFNKWQDNINNYPYEFEVSEELNGRVIMAPGEDHSSEKILSPAFLAEACKRLKTDKIIISAPRRRCLMITSYHEDFLMLETFFYLHFIAFREEDYGNELITEMVFVADENKLQYAVPLGFRINLYEKDGQKRLSYSTSDDLFDENDQINFQKIIERNKIRVLLP</sequence>